<name>A0A562ZHW5_9BURK</name>
<evidence type="ECO:0000313" key="2">
    <source>
        <dbReference type="EMBL" id="TWO67784.1"/>
    </source>
</evidence>
<comment type="caution">
    <text evidence="2">The sequence shown here is derived from an EMBL/GenBank/DDBJ whole genome shotgun (WGS) entry which is preliminary data.</text>
</comment>
<gene>
    <name evidence="2" type="ORF">FN976_25710</name>
</gene>
<protein>
    <submittedName>
        <fullName evidence="2">Uncharacterized protein</fullName>
    </submittedName>
</protein>
<reference evidence="2 3" key="1">
    <citation type="submission" date="2019-07" db="EMBL/GenBank/DDBJ databases">
        <title>Caenimonas sedimenti sp. nov., isolated from activated sludge.</title>
        <authorList>
            <person name="Xu J."/>
        </authorList>
    </citation>
    <scope>NUCLEOTIDE SEQUENCE [LARGE SCALE GENOMIC DNA]</scope>
    <source>
        <strain evidence="2 3">HX-9-20</strain>
    </source>
</reference>
<feature type="chain" id="PRO_5021984421" evidence="1">
    <location>
        <begin position="19"/>
        <end position="361"/>
    </location>
</feature>
<keyword evidence="3" id="KW-1185">Reference proteome</keyword>
<dbReference type="EMBL" id="VOBQ01000023">
    <property type="protein sequence ID" value="TWO67784.1"/>
    <property type="molecule type" value="Genomic_DNA"/>
</dbReference>
<organism evidence="2 3">
    <name type="scientific">Caenimonas sedimenti</name>
    <dbReference type="NCBI Taxonomy" id="2596921"/>
    <lineage>
        <taxon>Bacteria</taxon>
        <taxon>Pseudomonadati</taxon>
        <taxon>Pseudomonadota</taxon>
        <taxon>Betaproteobacteria</taxon>
        <taxon>Burkholderiales</taxon>
        <taxon>Comamonadaceae</taxon>
        <taxon>Caenimonas</taxon>
    </lineage>
</organism>
<sequence>MKPLLTALLATLGSSALAAQQCNRIPDDTQRLACYDELNGKVFAPAPAPAAGVPATAVPASNTAATSSSTSIGTAAAATSSEPAGYGWGRFIKDLKIADESTPKGMGQDPATFAAARRDGQEYASVKAALIWEMSESPFPRDQWFGSRGWGPWVGLSINRNTLVAKRTDTREANVGLSGIVFSINGEKPSFLELGMATRISATYRENKVEGTHSNLFRVESILTSDRFRGGLPYTGPGAWFFAPKFGWQREDIQRAKAGAPSGEYTSAYAIAKLEVYPAKWSERLRMTAMAQRAHDLSTDGGLAKRRETFAKLGLEYLLYSPSSTDPVQPSLALERTTGADLLNGAPKFGQTQLVFKLKVN</sequence>
<dbReference type="Proteomes" id="UP000318199">
    <property type="component" value="Unassembled WGS sequence"/>
</dbReference>
<accession>A0A562ZHW5</accession>
<dbReference type="RefSeq" id="WP_145896329.1">
    <property type="nucleotide sequence ID" value="NZ_VOBQ01000023.1"/>
</dbReference>
<dbReference type="AlphaFoldDB" id="A0A562ZHW5"/>
<keyword evidence="1" id="KW-0732">Signal</keyword>
<feature type="signal peptide" evidence="1">
    <location>
        <begin position="1"/>
        <end position="18"/>
    </location>
</feature>
<evidence type="ECO:0000313" key="3">
    <source>
        <dbReference type="Proteomes" id="UP000318199"/>
    </source>
</evidence>
<proteinExistence type="predicted"/>
<evidence type="ECO:0000256" key="1">
    <source>
        <dbReference type="SAM" id="SignalP"/>
    </source>
</evidence>